<evidence type="ECO:0000256" key="3">
    <source>
        <dbReference type="ARBA" id="ARBA00022679"/>
    </source>
</evidence>
<evidence type="ECO:0000256" key="4">
    <source>
        <dbReference type="ARBA" id="ARBA00022741"/>
    </source>
</evidence>
<dbReference type="GO" id="GO:0035556">
    <property type="term" value="P:intracellular signal transduction"/>
    <property type="evidence" value="ECO:0007669"/>
    <property type="project" value="TreeGrafter"/>
</dbReference>
<dbReference type="OrthoDB" id="193931at2759"/>
<feature type="region of interest" description="Disordered" evidence="8">
    <location>
        <begin position="666"/>
        <end position="735"/>
    </location>
</feature>
<feature type="region of interest" description="Disordered" evidence="8">
    <location>
        <begin position="1"/>
        <end position="55"/>
    </location>
</feature>
<dbReference type="PROSITE" id="PS00107">
    <property type="entry name" value="PROTEIN_KINASE_ATP"/>
    <property type="match status" value="1"/>
</dbReference>
<evidence type="ECO:0000256" key="8">
    <source>
        <dbReference type="SAM" id="MobiDB-lite"/>
    </source>
</evidence>
<dbReference type="FunFam" id="1.10.510.10:FF:000571">
    <property type="entry name" value="Maternal embryonic leucine zipper kinase"/>
    <property type="match status" value="1"/>
</dbReference>
<evidence type="ECO:0000256" key="7">
    <source>
        <dbReference type="PROSITE-ProRule" id="PRU10141"/>
    </source>
</evidence>
<dbReference type="GO" id="GO:0005737">
    <property type="term" value="C:cytoplasm"/>
    <property type="evidence" value="ECO:0007669"/>
    <property type="project" value="TreeGrafter"/>
</dbReference>
<dbReference type="GO" id="GO:0005524">
    <property type="term" value="F:ATP binding"/>
    <property type="evidence" value="ECO:0007669"/>
    <property type="project" value="UniProtKB-UniRule"/>
</dbReference>
<dbReference type="STRING" id="101127.A0A1X2GKM7"/>
<dbReference type="PROSITE" id="PS00108">
    <property type="entry name" value="PROTEIN_KINASE_ST"/>
    <property type="match status" value="1"/>
</dbReference>
<sequence>MPPKNLWQKKIVETNSVHGQPGTDPSPPPKTPTPQAPPSPTKSPSSSSKSPPKLINHEGLLNGIGPYHFIKPLGNGKFSKVFLARHQETKSLYAIKIIDKLVHDFRVMSRLVREIHLMELLDHPNIVKLHETYETCDSLFIVMEYIQGQNLDEYLQQRGGALPEPEARHLFRQLVQAVHVCHRHWIVHRDLKTPNIMISDPTPSQPMPVLKLVDFGLGNRFGLQRLKTICGSMLYYSPEIISNQKYYGPEVDCWCLGIALFRMIAGFEPFAHAHTVGELKKDVCSCNFPMPSSIGPDLQKTIMKCLQVDRRKRMTVRLALQNDPWLTNYGAMPCPLLLSTVYDDLVQAQQSEGGELTAKDKERRTRRQLMKTMEMEQPIAPRTLIYHPVNLSTYFTAILPSTSPDNAMAATNSQDAAAYHQQHHPRYGRFVTNVEGFRSDLLQAICSHTHKLSFKPVDKWQAMAKSRHLGFKANEFSLSAMVQRMQDQIHYFQVTLPPAGTNVTSHSRGPTPSPTTPSSPTTPTPSLAMPSSGSGTQQQLLLPSTQNLSVSGTSSSSAMSLPRPTSAQPMTIAQPVSNAAVNVSQDQLPSLTLSSITTSCSSEEPLESLTSSCSPQQLSPRPEAIKVDEECMCLLKQTCQLMGISFVQQDKHTLVCVLTLRDAPTPSTTHFTSASQPQPTVPSPSPPTPAPSFSADPQQQPANGSLNRQGSKRSTTSTQYLSISSSSSNPAGRKL</sequence>
<evidence type="ECO:0000313" key="11">
    <source>
        <dbReference type="Proteomes" id="UP000242146"/>
    </source>
</evidence>
<feature type="region of interest" description="Disordered" evidence="8">
    <location>
        <begin position="500"/>
        <end position="568"/>
    </location>
</feature>
<keyword evidence="5 10" id="KW-0418">Kinase</keyword>
<dbReference type="Gene3D" id="1.10.510.10">
    <property type="entry name" value="Transferase(Phosphotransferase) domain 1"/>
    <property type="match status" value="1"/>
</dbReference>
<dbReference type="AlphaFoldDB" id="A0A1X2GKM7"/>
<comment type="caution">
    <text evidence="10">The sequence shown here is derived from an EMBL/GenBank/DDBJ whole genome shotgun (WGS) entry which is preliminary data.</text>
</comment>
<dbReference type="InterPro" id="IPR000719">
    <property type="entry name" value="Prot_kinase_dom"/>
</dbReference>
<protein>
    <submittedName>
        <fullName evidence="10">Kinase-like protein</fullName>
    </submittedName>
</protein>
<evidence type="ECO:0000256" key="5">
    <source>
        <dbReference type="ARBA" id="ARBA00022777"/>
    </source>
</evidence>
<gene>
    <name evidence="10" type="ORF">DM01DRAFT_1382537</name>
</gene>
<organism evidence="10 11">
    <name type="scientific">Hesseltinella vesiculosa</name>
    <dbReference type="NCBI Taxonomy" id="101127"/>
    <lineage>
        <taxon>Eukaryota</taxon>
        <taxon>Fungi</taxon>
        <taxon>Fungi incertae sedis</taxon>
        <taxon>Mucoromycota</taxon>
        <taxon>Mucoromycotina</taxon>
        <taxon>Mucoromycetes</taxon>
        <taxon>Mucorales</taxon>
        <taxon>Cunninghamellaceae</taxon>
        <taxon>Hesseltinella</taxon>
    </lineage>
</organism>
<evidence type="ECO:0000256" key="1">
    <source>
        <dbReference type="ARBA" id="ARBA00010791"/>
    </source>
</evidence>
<dbReference type="SUPFAM" id="SSF56112">
    <property type="entry name" value="Protein kinase-like (PK-like)"/>
    <property type="match status" value="1"/>
</dbReference>
<reference evidence="10 11" key="1">
    <citation type="submission" date="2016-07" db="EMBL/GenBank/DDBJ databases">
        <title>Pervasive Adenine N6-methylation of Active Genes in Fungi.</title>
        <authorList>
            <consortium name="DOE Joint Genome Institute"/>
            <person name="Mondo S.J."/>
            <person name="Dannebaum R.O."/>
            <person name="Kuo R.C."/>
            <person name="Labutti K."/>
            <person name="Haridas S."/>
            <person name="Kuo A."/>
            <person name="Salamov A."/>
            <person name="Ahrendt S.R."/>
            <person name="Lipzen A."/>
            <person name="Sullivan W."/>
            <person name="Andreopoulos W.B."/>
            <person name="Clum A."/>
            <person name="Lindquist E."/>
            <person name="Daum C."/>
            <person name="Ramamoorthy G.K."/>
            <person name="Gryganskyi A."/>
            <person name="Culley D."/>
            <person name="Magnuson J.K."/>
            <person name="James T.Y."/>
            <person name="O'Malley M.A."/>
            <person name="Stajich J.E."/>
            <person name="Spatafora J.W."/>
            <person name="Visel A."/>
            <person name="Grigoriev I.V."/>
        </authorList>
    </citation>
    <scope>NUCLEOTIDE SEQUENCE [LARGE SCALE GENOMIC DNA]</scope>
    <source>
        <strain evidence="10 11">NRRL 3301</strain>
    </source>
</reference>
<feature type="binding site" evidence="7">
    <location>
        <position position="96"/>
    </location>
    <ligand>
        <name>ATP</name>
        <dbReference type="ChEBI" id="CHEBI:30616"/>
    </ligand>
</feature>
<feature type="domain" description="Protein kinase" evidence="9">
    <location>
        <begin position="67"/>
        <end position="326"/>
    </location>
</feature>
<dbReference type="InterPro" id="IPR008271">
    <property type="entry name" value="Ser/Thr_kinase_AS"/>
</dbReference>
<feature type="compositionally biased region" description="Pro residues" evidence="8">
    <location>
        <begin position="24"/>
        <end position="41"/>
    </location>
</feature>
<dbReference type="PROSITE" id="PS50011">
    <property type="entry name" value="PROTEIN_KINASE_DOM"/>
    <property type="match status" value="1"/>
</dbReference>
<keyword evidence="2" id="KW-0723">Serine/threonine-protein kinase</keyword>
<dbReference type="PANTHER" id="PTHR24346">
    <property type="entry name" value="MAP/MICROTUBULE AFFINITY-REGULATING KINASE"/>
    <property type="match status" value="1"/>
</dbReference>
<dbReference type="InterPro" id="IPR011009">
    <property type="entry name" value="Kinase-like_dom_sf"/>
</dbReference>
<dbReference type="SMART" id="SM00220">
    <property type="entry name" value="S_TKc"/>
    <property type="match status" value="1"/>
</dbReference>
<accession>A0A1X2GKM7</accession>
<dbReference type="PANTHER" id="PTHR24346:SF82">
    <property type="entry name" value="KP78A-RELATED"/>
    <property type="match status" value="1"/>
</dbReference>
<keyword evidence="11" id="KW-1185">Reference proteome</keyword>
<dbReference type="EMBL" id="MCGT01000010">
    <property type="protein sequence ID" value="ORX56266.1"/>
    <property type="molecule type" value="Genomic_DNA"/>
</dbReference>
<feature type="compositionally biased region" description="Polar residues" evidence="8">
    <location>
        <begin position="533"/>
        <end position="543"/>
    </location>
</feature>
<keyword evidence="6 7" id="KW-0067">ATP-binding</keyword>
<feature type="compositionally biased region" description="Low complexity" evidence="8">
    <location>
        <begin position="544"/>
        <end position="560"/>
    </location>
</feature>
<dbReference type="Pfam" id="PF00069">
    <property type="entry name" value="Pkinase"/>
    <property type="match status" value="1"/>
</dbReference>
<name>A0A1X2GKM7_9FUNG</name>
<feature type="compositionally biased region" description="Pro residues" evidence="8">
    <location>
        <begin position="679"/>
        <end position="690"/>
    </location>
</feature>
<evidence type="ECO:0000256" key="6">
    <source>
        <dbReference type="ARBA" id="ARBA00022840"/>
    </source>
</evidence>
<evidence type="ECO:0000259" key="9">
    <source>
        <dbReference type="PROSITE" id="PS50011"/>
    </source>
</evidence>
<feature type="compositionally biased region" description="Low complexity" evidence="8">
    <location>
        <begin position="714"/>
        <end position="728"/>
    </location>
</feature>
<feature type="compositionally biased region" description="Pro residues" evidence="8">
    <location>
        <begin position="511"/>
        <end position="523"/>
    </location>
</feature>
<dbReference type="FunFam" id="3.30.200.20:FF:000003">
    <property type="entry name" value="Non-specific serine/threonine protein kinase"/>
    <property type="match status" value="1"/>
</dbReference>
<keyword evidence="4 7" id="KW-0547">Nucleotide-binding</keyword>
<feature type="compositionally biased region" description="Polar residues" evidence="8">
    <location>
        <begin position="698"/>
        <end position="713"/>
    </location>
</feature>
<proteinExistence type="inferred from homology"/>
<feature type="compositionally biased region" description="Low complexity" evidence="8">
    <location>
        <begin position="42"/>
        <end position="53"/>
    </location>
</feature>
<comment type="similarity">
    <text evidence="1">Belongs to the protein kinase superfamily. CAMK Ser/Thr protein kinase family. NIM1 subfamily.</text>
</comment>
<keyword evidence="3" id="KW-0808">Transferase</keyword>
<dbReference type="Proteomes" id="UP000242146">
    <property type="component" value="Unassembled WGS sequence"/>
</dbReference>
<dbReference type="InterPro" id="IPR017441">
    <property type="entry name" value="Protein_kinase_ATP_BS"/>
</dbReference>
<dbReference type="GO" id="GO:0004674">
    <property type="term" value="F:protein serine/threonine kinase activity"/>
    <property type="evidence" value="ECO:0007669"/>
    <property type="project" value="UniProtKB-KW"/>
</dbReference>
<evidence type="ECO:0000256" key="2">
    <source>
        <dbReference type="ARBA" id="ARBA00022527"/>
    </source>
</evidence>
<evidence type="ECO:0000313" key="10">
    <source>
        <dbReference type="EMBL" id="ORX56266.1"/>
    </source>
</evidence>